<feature type="region of interest" description="Disordered" evidence="1">
    <location>
        <begin position="258"/>
        <end position="279"/>
    </location>
</feature>
<reference evidence="2 3" key="1">
    <citation type="journal article" date="2010" name="Nature">
        <title>The Ectocarpus genome and the independent evolution of multicellularity in brown algae.</title>
        <authorList>
            <person name="Cock J.M."/>
            <person name="Sterck L."/>
            <person name="Rouze P."/>
            <person name="Scornet D."/>
            <person name="Allen A.E."/>
            <person name="Amoutzias G."/>
            <person name="Anthouard V."/>
            <person name="Artiguenave F."/>
            <person name="Aury J.M."/>
            <person name="Badger J.H."/>
            <person name="Beszteri B."/>
            <person name="Billiau K."/>
            <person name="Bonnet E."/>
            <person name="Bothwell J.H."/>
            <person name="Bowler C."/>
            <person name="Boyen C."/>
            <person name="Brownlee C."/>
            <person name="Carrano C.J."/>
            <person name="Charrier B."/>
            <person name="Cho G.Y."/>
            <person name="Coelho S.M."/>
            <person name="Collen J."/>
            <person name="Corre E."/>
            <person name="Da Silva C."/>
            <person name="Delage L."/>
            <person name="Delaroque N."/>
            <person name="Dittami S.M."/>
            <person name="Doulbeau S."/>
            <person name="Elias M."/>
            <person name="Farnham G."/>
            <person name="Gachon C.M."/>
            <person name="Gschloessl B."/>
            <person name="Heesch S."/>
            <person name="Jabbari K."/>
            <person name="Jubin C."/>
            <person name="Kawai H."/>
            <person name="Kimura K."/>
            <person name="Kloareg B."/>
            <person name="Kupper F.C."/>
            <person name="Lang D."/>
            <person name="Le Bail A."/>
            <person name="Leblanc C."/>
            <person name="Lerouge P."/>
            <person name="Lohr M."/>
            <person name="Lopez P.J."/>
            <person name="Martens C."/>
            <person name="Maumus F."/>
            <person name="Michel G."/>
            <person name="Miranda-Saavedra D."/>
            <person name="Morales J."/>
            <person name="Moreau H."/>
            <person name="Motomura T."/>
            <person name="Nagasato C."/>
            <person name="Napoli C.A."/>
            <person name="Nelson D.R."/>
            <person name="Nyvall-Collen P."/>
            <person name="Peters A.F."/>
            <person name="Pommier C."/>
            <person name="Potin P."/>
            <person name="Poulain J."/>
            <person name="Quesneville H."/>
            <person name="Read B."/>
            <person name="Rensing S.A."/>
            <person name="Ritter A."/>
            <person name="Rousvoal S."/>
            <person name="Samanta M."/>
            <person name="Samson G."/>
            <person name="Schroeder D.C."/>
            <person name="Segurens B."/>
            <person name="Strittmatter M."/>
            <person name="Tonon T."/>
            <person name="Tregear J.W."/>
            <person name="Valentin K."/>
            <person name="von Dassow P."/>
            <person name="Yamagishi T."/>
            <person name="Van de Peer Y."/>
            <person name="Wincker P."/>
        </authorList>
    </citation>
    <scope>NUCLEOTIDE SEQUENCE [LARGE SCALE GENOMIC DNA]</scope>
    <source>
        <strain evidence="3">Ec32 / CCAP1310/4</strain>
    </source>
</reference>
<feature type="compositionally biased region" description="Basic and acidic residues" evidence="1">
    <location>
        <begin position="642"/>
        <end position="658"/>
    </location>
</feature>
<keyword evidence="3" id="KW-1185">Reference proteome</keyword>
<feature type="compositionally biased region" description="Low complexity" evidence="1">
    <location>
        <begin position="873"/>
        <end position="885"/>
    </location>
</feature>
<dbReference type="EMBL" id="FN649086">
    <property type="protein sequence ID" value="CBJ27841.1"/>
    <property type="molecule type" value="Genomic_DNA"/>
</dbReference>
<accession>D7G7W0</accession>
<proteinExistence type="predicted"/>
<name>D7G7W0_ECTSI</name>
<feature type="compositionally biased region" description="Basic and acidic residues" evidence="1">
    <location>
        <begin position="165"/>
        <end position="177"/>
    </location>
</feature>
<feature type="compositionally biased region" description="Polar residues" evidence="1">
    <location>
        <begin position="746"/>
        <end position="766"/>
    </location>
</feature>
<dbReference type="Proteomes" id="UP000002630">
    <property type="component" value="Linkage Group LG16"/>
</dbReference>
<feature type="compositionally biased region" description="Basic and acidic residues" evidence="1">
    <location>
        <begin position="1106"/>
        <end position="1121"/>
    </location>
</feature>
<evidence type="ECO:0000313" key="2">
    <source>
        <dbReference type="EMBL" id="CBJ27841.1"/>
    </source>
</evidence>
<dbReference type="EMBL" id="FN649741">
    <property type="protein sequence ID" value="CBJ27841.1"/>
    <property type="molecule type" value="Genomic_DNA"/>
</dbReference>
<feature type="compositionally biased region" description="Basic and acidic residues" evidence="1">
    <location>
        <begin position="146"/>
        <end position="157"/>
    </location>
</feature>
<evidence type="ECO:0000256" key="1">
    <source>
        <dbReference type="SAM" id="MobiDB-lite"/>
    </source>
</evidence>
<organism evidence="2 3">
    <name type="scientific">Ectocarpus siliculosus</name>
    <name type="common">Brown alga</name>
    <name type="synonym">Conferva siliculosa</name>
    <dbReference type="NCBI Taxonomy" id="2880"/>
    <lineage>
        <taxon>Eukaryota</taxon>
        <taxon>Sar</taxon>
        <taxon>Stramenopiles</taxon>
        <taxon>Ochrophyta</taxon>
        <taxon>PX clade</taxon>
        <taxon>Phaeophyceae</taxon>
        <taxon>Ectocarpales</taxon>
        <taxon>Ectocarpaceae</taxon>
        <taxon>Ectocarpus</taxon>
    </lineage>
</organism>
<feature type="compositionally biased region" description="Polar residues" evidence="1">
    <location>
        <begin position="1216"/>
        <end position="1244"/>
    </location>
</feature>
<feature type="compositionally biased region" description="Acidic residues" evidence="1">
    <location>
        <begin position="1"/>
        <end position="11"/>
    </location>
</feature>
<feature type="compositionally biased region" description="Basic and acidic residues" evidence="1">
    <location>
        <begin position="1245"/>
        <end position="1256"/>
    </location>
</feature>
<feature type="region of interest" description="Disordered" evidence="1">
    <location>
        <begin position="93"/>
        <end position="244"/>
    </location>
</feature>
<feature type="compositionally biased region" description="Polar residues" evidence="1">
    <location>
        <begin position="226"/>
        <end position="242"/>
    </location>
</feature>
<feature type="compositionally biased region" description="Low complexity" evidence="1">
    <location>
        <begin position="1266"/>
        <end position="1279"/>
    </location>
</feature>
<dbReference type="OrthoDB" id="10332023at2759"/>
<feature type="compositionally biased region" description="Polar residues" evidence="1">
    <location>
        <begin position="118"/>
        <end position="145"/>
    </location>
</feature>
<feature type="region of interest" description="Disordered" evidence="1">
    <location>
        <begin position="1034"/>
        <end position="1146"/>
    </location>
</feature>
<feature type="compositionally biased region" description="Polar residues" evidence="1">
    <location>
        <begin position="196"/>
        <end position="209"/>
    </location>
</feature>
<feature type="region of interest" description="Disordered" evidence="1">
    <location>
        <begin position="1201"/>
        <end position="1326"/>
    </location>
</feature>
<evidence type="ECO:0000313" key="3">
    <source>
        <dbReference type="Proteomes" id="UP000002630"/>
    </source>
</evidence>
<feature type="compositionally biased region" description="Polar residues" evidence="1">
    <location>
        <begin position="585"/>
        <end position="609"/>
    </location>
</feature>
<sequence>MMDAEEIDDNSSQEANLPPATLTLATKKRTKTKKDSPAVAPSSTLTRFLGPAGPPSRSAWDDVNRQCPVCQQTGFSSRSLALHVNDCLERRARADASDSESAAGGRKDAAGGVGNPDGRNTATATTVGNEASSAVTDVTGSGSREGNTRRMSREGTPKSKAVHGRGGEKQVRQDKAAKKTKTLQGERAIDTERAASATSKARVSHTRNQAADKTKSNTRAALQHRLPNSTQSSSPDGSQQPNPLRRRALGLARPKGHQIVSDAMPTPAAASNASRARKGCDSRALDEIAQAQLLYLREASARGPAHGGGWLGTKLFPAPDEEGESADDGSMDCWCVGTGGGEGAYRSSCGVGECGTGRNTRMRKENRRVRGRPASWGARPNDEQWGWFGTWPAGGSVDDGGVDCWGDGDGYLTLKAFPPPETLVESDGEDERDGGGAVMPVDAARSMRLGEEGSPAPSSRVDRFLQVFSRLQPARRALRLHEPPTPTPTPQDSGDNRANAKVKNVGTRSPPTAVAPTNKNTVASSSGPQQAERPGGSPTMRPSVEREPGGAGNSARTGTARSCEGERVRELTMPPPKRTALETISEVSANNNRRPGATIASSPVQSTSPAIIASFKSVSGHKISRKQPPQEPPQQRKPANRSGEEGSRRHEQEDRNRTSSEGSSRKLSLPAPTVRRTSTFEVQACSGGVENSVSAPKGNSPRVVKTPAKIYGPPNESAADAASQQSGNSPRVVKTPAKRNGPANESAASATAPSSVGSERATSAPQTRRPVAVANENLTIGEHRKRTAHVDRAPVDATTHGVPQPPPRHGSSTGSDEVKRSMPGATVAKKRASSSHERNVRVSSMDAGGHRRSQRDPPPGLQRAIPTSSQWNGSRSRGALASRASSGLLRSADLAARSENQRKENENAKVAPAANDGVVDLAGSNSSQLEECEGRKADVRQKGSLTVVWEHGATLRDSWSIDSSHELGRLAFGALLDYDAVWYLSPADTDCVGVLRYSVVPHPRLAPTGGWISGSGRLRDDPYIIVKAEAAPSIRPSKAASRDRGDGRGGSGQRQPNLDPHHHQGRVGVEGLTKSTHGAADGGYTAAAPSRGHAGRSRGTNGTHGRHAERYEPAEESHSDRVSAGPTAEGGRRTQPQTPSRVLPKAVSAGGSFGLATSPSAKALEANDSGDKVTCPVCNRGMDHWKSGQRQQHVHACLMKQPSSAKKTRLAGDATPSASRPSGITHRSSLQFDGSSDPGESTTPRPERRPGVRRTEGTGSSANRQEGPSGPSEGPRSSRVSLQGVFSPKPARDPDGTNTVSASRGTAPARGPATTGRMSSSKGLTECPVCGVSFGGRQGQWERQAHVQQCLDSAWEP</sequence>
<gene>
    <name evidence="2" type="ORF">Esi_0085_0108</name>
</gene>
<protein>
    <submittedName>
        <fullName evidence="2">Uncharacterized protein</fullName>
    </submittedName>
</protein>
<feature type="compositionally biased region" description="Polar residues" evidence="1">
    <location>
        <begin position="506"/>
        <end position="529"/>
    </location>
</feature>
<dbReference type="InParanoid" id="D7G7W0"/>
<feature type="region of interest" description="Disordered" evidence="1">
    <location>
        <begin position="475"/>
        <end position="885"/>
    </location>
</feature>
<feature type="region of interest" description="Disordered" evidence="1">
    <location>
        <begin position="1"/>
        <end position="62"/>
    </location>
</feature>